<keyword evidence="2" id="KW-1277">Toxin-antitoxin system</keyword>
<dbReference type="Gene3D" id="3.30.530.20">
    <property type="match status" value="1"/>
</dbReference>
<dbReference type="OrthoDB" id="9804759at2"/>
<dbReference type="InterPro" id="IPR023393">
    <property type="entry name" value="START-like_dom_sf"/>
</dbReference>
<proteinExistence type="inferred from homology"/>
<evidence type="ECO:0000256" key="2">
    <source>
        <dbReference type="ARBA" id="ARBA00022649"/>
    </source>
</evidence>
<feature type="domain" description="Coenzyme Q-binding protein COQ10 START" evidence="3">
    <location>
        <begin position="10"/>
        <end position="134"/>
    </location>
</feature>
<reference evidence="5" key="1">
    <citation type="journal article" date="2014" name="Environ. Microbiol.">
        <title>Comparative genomics of the marine bacterial genus Glaciecola reveals the high degree of genomic diversity and genomic characteristic for cold adaptation.</title>
        <authorList>
            <person name="Qin Q.L."/>
            <person name="Xie B.B."/>
            <person name="Yu Y."/>
            <person name="Shu Y.L."/>
            <person name="Rong J.C."/>
            <person name="Zhang Y.J."/>
            <person name="Zhao D.L."/>
            <person name="Chen X.L."/>
            <person name="Zhang X.Y."/>
            <person name="Chen B."/>
            <person name="Zhou B.C."/>
            <person name="Zhang Y.Z."/>
        </authorList>
    </citation>
    <scope>NUCLEOTIDE SEQUENCE [LARGE SCALE GENOMIC DNA]</scope>
    <source>
        <strain evidence="5">ACAM 615</strain>
    </source>
</reference>
<dbReference type="Proteomes" id="UP000006251">
    <property type="component" value="Unassembled WGS sequence"/>
</dbReference>
<dbReference type="GO" id="GO:0048039">
    <property type="term" value="F:ubiquinone binding"/>
    <property type="evidence" value="ECO:0007669"/>
    <property type="project" value="InterPro"/>
</dbReference>
<name>K6ZKM5_9ALTE</name>
<dbReference type="PANTHER" id="PTHR12901">
    <property type="entry name" value="SPERM PROTEIN HOMOLOG"/>
    <property type="match status" value="1"/>
</dbReference>
<evidence type="ECO:0000256" key="1">
    <source>
        <dbReference type="ARBA" id="ARBA00008918"/>
    </source>
</evidence>
<dbReference type="InterPro" id="IPR044996">
    <property type="entry name" value="COQ10-like"/>
</dbReference>
<dbReference type="RefSeq" id="WP_006012364.1">
    <property type="nucleotide sequence ID" value="NZ_AUAV01000011.1"/>
</dbReference>
<evidence type="ECO:0000259" key="3">
    <source>
        <dbReference type="Pfam" id="PF03364"/>
    </source>
</evidence>
<evidence type="ECO:0000313" key="4">
    <source>
        <dbReference type="EMBL" id="GAC29443.1"/>
    </source>
</evidence>
<comment type="caution">
    <text evidence="4">The sequence shown here is derived from an EMBL/GenBank/DDBJ whole genome shotgun (WGS) entry which is preliminary data.</text>
</comment>
<dbReference type="EMBL" id="BAEQ01000045">
    <property type="protein sequence ID" value="GAC29443.1"/>
    <property type="molecule type" value="Genomic_DNA"/>
</dbReference>
<organism evidence="4 5">
    <name type="scientific">Brumicola pallidula DSM 14239 = ACAM 615</name>
    <dbReference type="NCBI Taxonomy" id="1121922"/>
    <lineage>
        <taxon>Bacteria</taxon>
        <taxon>Pseudomonadati</taxon>
        <taxon>Pseudomonadota</taxon>
        <taxon>Gammaproteobacteria</taxon>
        <taxon>Alteromonadales</taxon>
        <taxon>Alteromonadaceae</taxon>
        <taxon>Brumicola</taxon>
    </lineage>
</organism>
<dbReference type="CDD" id="cd07813">
    <property type="entry name" value="COQ10p_like"/>
    <property type="match status" value="1"/>
</dbReference>
<dbReference type="AlphaFoldDB" id="K6ZKM5"/>
<dbReference type="PANTHER" id="PTHR12901:SF10">
    <property type="entry name" value="COENZYME Q-BINDING PROTEIN COQ10, MITOCHONDRIAL"/>
    <property type="match status" value="1"/>
</dbReference>
<dbReference type="Pfam" id="PF03364">
    <property type="entry name" value="Polyketide_cyc"/>
    <property type="match status" value="1"/>
</dbReference>
<sequence>MPSIKRNALVAYSASQMYDLVNDVEKYESFLPGCVKSEVLESGENYMLASLVLSKAGVKQTLITSNTLIKDTAIEMDLSDGPFKSLSGGWRFTPLSDEACKIELNLHFVFSSKLMEIAFGKIFNALANNMVSAFGKRAKQVYK</sequence>
<evidence type="ECO:0000313" key="5">
    <source>
        <dbReference type="Proteomes" id="UP000006251"/>
    </source>
</evidence>
<accession>K6ZKM5</accession>
<comment type="similarity">
    <text evidence="1">Belongs to the ribosome association toxin RatA family.</text>
</comment>
<dbReference type="STRING" id="1121922.GCA_000428905_02201"/>
<dbReference type="GO" id="GO:0045333">
    <property type="term" value="P:cellular respiration"/>
    <property type="evidence" value="ECO:0007669"/>
    <property type="project" value="InterPro"/>
</dbReference>
<keyword evidence="5" id="KW-1185">Reference proteome</keyword>
<dbReference type="SUPFAM" id="SSF55961">
    <property type="entry name" value="Bet v1-like"/>
    <property type="match status" value="1"/>
</dbReference>
<protein>
    <recommendedName>
        <fullName evidence="3">Coenzyme Q-binding protein COQ10 START domain-containing protein</fullName>
    </recommendedName>
</protein>
<dbReference type="InterPro" id="IPR005031">
    <property type="entry name" value="COQ10_START"/>
</dbReference>
<gene>
    <name evidence="4" type="ORF">GPAL_2588</name>
</gene>